<dbReference type="Gene3D" id="3.90.1200.10">
    <property type="match status" value="1"/>
</dbReference>
<accession>A0A2T0SVR5</accession>
<dbReference type="AlphaFoldDB" id="A0A2T0SVR5"/>
<feature type="domain" description="Aminoglycoside phosphotransferase" evidence="1">
    <location>
        <begin position="41"/>
        <end position="233"/>
    </location>
</feature>
<name>A0A2T0SVR5_9PSEU</name>
<dbReference type="InterPro" id="IPR011009">
    <property type="entry name" value="Kinase-like_dom_sf"/>
</dbReference>
<dbReference type="Proteomes" id="UP000239494">
    <property type="component" value="Unassembled WGS sequence"/>
</dbReference>
<evidence type="ECO:0000259" key="1">
    <source>
        <dbReference type="Pfam" id="PF01636"/>
    </source>
</evidence>
<protein>
    <submittedName>
        <fullName evidence="2">Ser/Thr protein kinase RdoA (MazF antagonist)</fullName>
    </submittedName>
</protein>
<keyword evidence="2" id="KW-0418">Kinase</keyword>
<keyword evidence="2" id="KW-0808">Transferase</keyword>
<evidence type="ECO:0000313" key="2">
    <source>
        <dbReference type="EMBL" id="PRY37506.1"/>
    </source>
</evidence>
<evidence type="ECO:0000313" key="3">
    <source>
        <dbReference type="Proteomes" id="UP000239494"/>
    </source>
</evidence>
<organism evidence="2 3">
    <name type="scientific">Umezawaea tangerina</name>
    <dbReference type="NCBI Taxonomy" id="84725"/>
    <lineage>
        <taxon>Bacteria</taxon>
        <taxon>Bacillati</taxon>
        <taxon>Actinomycetota</taxon>
        <taxon>Actinomycetes</taxon>
        <taxon>Pseudonocardiales</taxon>
        <taxon>Pseudonocardiaceae</taxon>
        <taxon>Umezawaea</taxon>
    </lineage>
</organism>
<dbReference type="EMBL" id="PVTF01000010">
    <property type="protein sequence ID" value="PRY37506.1"/>
    <property type="molecule type" value="Genomic_DNA"/>
</dbReference>
<comment type="caution">
    <text evidence="2">The sequence shown here is derived from an EMBL/GenBank/DDBJ whole genome shotgun (WGS) entry which is preliminary data.</text>
</comment>
<sequence>MAARHPDTTSTASVAHAMAAVARGEAEVFDGRGVNTSYRVGRLSVKVHHPATSSRLVADRIRLVDAALRGAPWYPPVLDLGPHGDRRPVLVVVRPFADGHPSEDTGRQVGELAGVLGDLRARAAGVEVAGALVGDYASPWLAAADQELSGTATVLADRPDLVRALTARLDGLLACARRLTDADVAVHHGDLHGQNLVFGPDGCTVIDWDEAGFSRRPADAAKALWLSSRRARGDFELSPSAVRRFLRLVPTTEPLDLARLGGLWFLPTPGHVALLDQRDVSRTHVPWYLDWVSRFWSRWDRNLDVIAEAAASTARC</sequence>
<dbReference type="GO" id="GO:0016301">
    <property type="term" value="F:kinase activity"/>
    <property type="evidence" value="ECO:0007669"/>
    <property type="project" value="UniProtKB-KW"/>
</dbReference>
<dbReference type="InterPro" id="IPR002575">
    <property type="entry name" value="Aminoglycoside_PTrfase"/>
</dbReference>
<proteinExistence type="predicted"/>
<gene>
    <name evidence="2" type="ORF">CLV43_110318</name>
</gene>
<dbReference type="RefSeq" id="WP_106191870.1">
    <property type="nucleotide sequence ID" value="NZ_PVTF01000010.1"/>
</dbReference>
<dbReference type="SUPFAM" id="SSF56112">
    <property type="entry name" value="Protein kinase-like (PK-like)"/>
    <property type="match status" value="1"/>
</dbReference>
<dbReference type="Pfam" id="PF01636">
    <property type="entry name" value="APH"/>
    <property type="match status" value="1"/>
</dbReference>
<keyword evidence="3" id="KW-1185">Reference proteome</keyword>
<reference evidence="2 3" key="1">
    <citation type="submission" date="2018-03" db="EMBL/GenBank/DDBJ databases">
        <title>Genomic Encyclopedia of Archaeal and Bacterial Type Strains, Phase II (KMG-II): from individual species to whole genera.</title>
        <authorList>
            <person name="Goeker M."/>
        </authorList>
    </citation>
    <scope>NUCLEOTIDE SEQUENCE [LARGE SCALE GENOMIC DNA]</scope>
    <source>
        <strain evidence="2 3">DSM 44720</strain>
    </source>
</reference>
<dbReference type="OrthoDB" id="4531749at2"/>